<dbReference type="RefSeq" id="WP_271147568.1">
    <property type="nucleotide sequence ID" value="NZ_CP115859.1"/>
</dbReference>
<reference evidence="3 4" key="1">
    <citation type="submission" date="2023-01" db="EMBL/GenBank/DDBJ databases">
        <title>Complete genome of Chryseobacterium camelliae VAN22-5A.</title>
        <authorList>
            <person name="Zong G."/>
            <person name="Cao G."/>
        </authorList>
    </citation>
    <scope>NUCLEOTIDE SEQUENCE [LARGE SCALE GENOMIC DNA]</scope>
    <source>
        <strain evidence="3 4">VAN22-5A</strain>
    </source>
</reference>
<accession>A0ABY7QHS1</accession>
<keyword evidence="1" id="KW-0812">Transmembrane</keyword>
<feature type="transmembrane region" description="Helical" evidence="1">
    <location>
        <begin position="342"/>
        <end position="368"/>
    </location>
</feature>
<sequence length="722" mass="83051">MIQRLNYVLSRDIDSPLGENSVLYETFVVPPELKDSYPKSEKYTVVHHQAVFCKSGIEVFDRYEKDKMESDYFTIYYEETSKSTSIFFGTACRVKMGDYARQRLIRDYNSKGKTINYDGNTVDGSVSDFNGLIKLIAKDYGIDDTLLRGAIYLEILEKSKTNEAFKKVSSLNNQLADWLRGGIEATEKWKFTEENYDYIKFYVEPMYSNFQNKAGTSSFPKQEVKYKPIIPVPFPCNEYKNMSDNQQGIAETGLKKLSEFVASFDEISTAAVFNIVAATPTIADDILFAVTFLVKNFIEDNMPDSIKNIYNQLKVLFKEVQNIVSDIGSLITEKLNQEIAKINAFLCGILNGLISLVQLIIMLSAMIVDNIPIFELEKTSALELAKHQEKLEFIEDFVDLFDKNAKEFLNGIKKLFTDEKIWKDISTFISGLAKKISNYNEYFWAYFIGGVAFELILDAVIAYFTGGSSLVAEASAKISRLTAKAEQAGARALNFSKNLGKKIVNTAQDLYKWLEKEFLEMIEAIKNGKVAEWLKKKIDAIFGSGNRIQDEVVEDIEELFRKINDSFGFDGGRLLTIKELKKLRKLLKELYDVDLKIVDKDFGMKQKLKDWNSRGVVGSFNPRLKTMFLRSEVSELTVFHEMVHMKTWKRLSPEEYAKLPLWEDETMVWDAIWKTKEKWTKRELVDSYEYLNDKIRIPMGQPKLVIEEMDELVKLRKLGILK</sequence>
<keyword evidence="1" id="KW-1133">Transmembrane helix</keyword>
<gene>
    <name evidence="3" type="ORF">PFY12_08825</name>
</gene>
<organism evidence="3 4">
    <name type="scientific">Chryseobacterium camelliae</name>
    <dbReference type="NCBI Taxonomy" id="1265445"/>
    <lineage>
        <taxon>Bacteria</taxon>
        <taxon>Pseudomonadati</taxon>
        <taxon>Bacteroidota</taxon>
        <taxon>Flavobacteriia</taxon>
        <taxon>Flavobacteriales</taxon>
        <taxon>Weeksellaceae</taxon>
        <taxon>Chryseobacterium group</taxon>
        <taxon>Chryseobacterium</taxon>
    </lineage>
</organism>
<name>A0ABY7QHS1_9FLAO</name>
<dbReference type="Proteomes" id="UP001210978">
    <property type="component" value="Chromosome"/>
</dbReference>
<proteinExistence type="predicted"/>
<dbReference type="EMBL" id="CP115859">
    <property type="protein sequence ID" value="WBV59165.1"/>
    <property type="molecule type" value="Genomic_DNA"/>
</dbReference>
<feature type="domain" description="Tox-MPTase4" evidence="2">
    <location>
        <begin position="570"/>
        <end position="692"/>
    </location>
</feature>
<feature type="transmembrane region" description="Helical" evidence="1">
    <location>
        <begin position="443"/>
        <end position="464"/>
    </location>
</feature>
<evidence type="ECO:0000313" key="3">
    <source>
        <dbReference type="EMBL" id="WBV59165.1"/>
    </source>
</evidence>
<dbReference type="InterPro" id="IPR028912">
    <property type="entry name" value="Tox-MPTase4_dom"/>
</dbReference>
<dbReference type="Pfam" id="PF15640">
    <property type="entry name" value="Tox-MPTase4"/>
    <property type="match status" value="1"/>
</dbReference>
<evidence type="ECO:0000313" key="4">
    <source>
        <dbReference type="Proteomes" id="UP001210978"/>
    </source>
</evidence>
<evidence type="ECO:0000259" key="2">
    <source>
        <dbReference type="Pfam" id="PF15640"/>
    </source>
</evidence>
<evidence type="ECO:0000256" key="1">
    <source>
        <dbReference type="SAM" id="Phobius"/>
    </source>
</evidence>
<keyword evidence="4" id="KW-1185">Reference proteome</keyword>
<keyword evidence="1" id="KW-0472">Membrane</keyword>
<protein>
    <recommendedName>
        <fullName evidence="2">Tox-MPTase4 domain-containing protein</fullName>
    </recommendedName>
</protein>